<evidence type="ECO:0000313" key="9">
    <source>
        <dbReference type="Proteomes" id="UP000663829"/>
    </source>
</evidence>
<evidence type="ECO:0000313" key="7">
    <source>
        <dbReference type="EMBL" id="CAF3710407.1"/>
    </source>
</evidence>
<evidence type="ECO:0000256" key="4">
    <source>
        <dbReference type="ARBA" id="ARBA00023228"/>
    </source>
</evidence>
<dbReference type="Proteomes" id="UP000663829">
    <property type="component" value="Unassembled WGS sequence"/>
</dbReference>
<reference evidence="5" key="1">
    <citation type="submission" date="2021-02" db="EMBL/GenBank/DDBJ databases">
        <authorList>
            <person name="Nowell W R."/>
        </authorList>
    </citation>
    <scope>NUCLEOTIDE SEQUENCE</scope>
</reference>
<name>A0A814BUS4_9BILA</name>
<sequence length="172" mass="19847">MSTFEEKMATSSRKKSVTMSKNIIIRPDPDTSAKVQSAIRLLSETMQINANEPSLAFYRIQEHIRKTYPAIVQKQRELENLQVQIDGLVFDIEYSMEAVKTILNSECHFSNIQTQLQKAILLQKQIHLLNQQQIQQKLFGKRDEKLLHKNQTVVNASLSLSFEQKQTEQSLS</sequence>
<dbReference type="Proteomes" id="UP000677228">
    <property type="component" value="Unassembled WGS sequence"/>
</dbReference>
<evidence type="ECO:0000313" key="6">
    <source>
        <dbReference type="EMBL" id="CAF1078634.1"/>
    </source>
</evidence>
<keyword evidence="9" id="KW-1185">Reference proteome</keyword>
<proteinExistence type="inferred from homology"/>
<dbReference type="InterPro" id="IPR019320">
    <property type="entry name" value="BORCS8"/>
</dbReference>
<keyword evidence="4" id="KW-0458">Lysosome</keyword>
<dbReference type="Pfam" id="PF10167">
    <property type="entry name" value="BORCS8"/>
    <property type="match status" value="1"/>
</dbReference>
<evidence type="ECO:0000313" key="8">
    <source>
        <dbReference type="EMBL" id="CAF3842036.1"/>
    </source>
</evidence>
<evidence type="ECO:0000256" key="1">
    <source>
        <dbReference type="ARBA" id="ARBA00004656"/>
    </source>
</evidence>
<dbReference type="EMBL" id="CAJOBC010002005">
    <property type="protein sequence ID" value="CAF3710407.1"/>
    <property type="molecule type" value="Genomic_DNA"/>
</dbReference>
<dbReference type="PANTHER" id="PTHR21146">
    <property type="entry name" value="MEF2B PROTEIN"/>
    <property type="match status" value="1"/>
</dbReference>
<dbReference type="Proteomes" id="UP000681722">
    <property type="component" value="Unassembled WGS sequence"/>
</dbReference>
<comment type="subcellular location">
    <subcellularLocation>
        <location evidence="1">Lysosome membrane</location>
    </subcellularLocation>
</comment>
<dbReference type="PANTHER" id="PTHR21146:SF0">
    <property type="entry name" value="BLOC-1-RELATED COMPLEX SUBUNIT 8"/>
    <property type="match status" value="1"/>
</dbReference>
<evidence type="ECO:0000313" key="5">
    <source>
        <dbReference type="EMBL" id="CAF0932682.1"/>
    </source>
</evidence>
<comment type="caution">
    <text evidence="5">The sequence shown here is derived from an EMBL/GenBank/DDBJ whole genome shotgun (WGS) entry which is preliminary data.</text>
</comment>
<organism evidence="5 9">
    <name type="scientific">Didymodactylos carnosus</name>
    <dbReference type="NCBI Taxonomy" id="1234261"/>
    <lineage>
        <taxon>Eukaryota</taxon>
        <taxon>Metazoa</taxon>
        <taxon>Spiralia</taxon>
        <taxon>Gnathifera</taxon>
        <taxon>Rotifera</taxon>
        <taxon>Eurotatoria</taxon>
        <taxon>Bdelloidea</taxon>
        <taxon>Philodinida</taxon>
        <taxon>Philodinidae</taxon>
        <taxon>Didymodactylos</taxon>
    </lineage>
</organism>
<dbReference type="AlphaFoldDB" id="A0A814BUS4"/>
<comment type="similarity">
    <text evidence="2">Belongs to the BORCS8 family.</text>
</comment>
<protein>
    <submittedName>
        <fullName evidence="5">Uncharacterized protein</fullName>
    </submittedName>
</protein>
<dbReference type="Proteomes" id="UP000682733">
    <property type="component" value="Unassembled WGS sequence"/>
</dbReference>
<dbReference type="OrthoDB" id="10044187at2759"/>
<gene>
    <name evidence="5" type="ORF">GPM918_LOCUS10271</name>
    <name evidence="6" type="ORF">OVA965_LOCUS18252</name>
    <name evidence="7" type="ORF">SRO942_LOCUS10272</name>
    <name evidence="8" type="ORF">TMI583_LOCUS18264</name>
</gene>
<dbReference type="EMBL" id="CAJNOQ010002005">
    <property type="protein sequence ID" value="CAF0932682.1"/>
    <property type="molecule type" value="Genomic_DNA"/>
</dbReference>
<evidence type="ECO:0000256" key="2">
    <source>
        <dbReference type="ARBA" id="ARBA00010463"/>
    </source>
</evidence>
<dbReference type="EMBL" id="CAJOBA010009025">
    <property type="protein sequence ID" value="CAF3842036.1"/>
    <property type="molecule type" value="Genomic_DNA"/>
</dbReference>
<dbReference type="EMBL" id="CAJNOK010009009">
    <property type="protein sequence ID" value="CAF1078634.1"/>
    <property type="molecule type" value="Genomic_DNA"/>
</dbReference>
<dbReference type="GO" id="GO:0005765">
    <property type="term" value="C:lysosomal membrane"/>
    <property type="evidence" value="ECO:0007669"/>
    <property type="project" value="UniProtKB-SubCell"/>
</dbReference>
<keyword evidence="3" id="KW-0472">Membrane</keyword>
<evidence type="ECO:0000256" key="3">
    <source>
        <dbReference type="ARBA" id="ARBA00023136"/>
    </source>
</evidence>
<dbReference type="GO" id="GO:0099078">
    <property type="term" value="C:BORC complex"/>
    <property type="evidence" value="ECO:0007669"/>
    <property type="project" value="TreeGrafter"/>
</dbReference>
<accession>A0A814BUS4</accession>